<dbReference type="EMBL" id="JAANHZ010000632">
    <property type="protein sequence ID" value="KAG5308988.1"/>
    <property type="molecule type" value="Genomic_DNA"/>
</dbReference>
<evidence type="ECO:0000256" key="3">
    <source>
        <dbReference type="SAM" id="Phobius"/>
    </source>
</evidence>
<dbReference type="AlphaFoldDB" id="A0A836JDL3"/>
<dbReference type="InterPro" id="IPR051625">
    <property type="entry name" value="Signaling_Regulatory_Domain"/>
</dbReference>
<evidence type="ECO:0000313" key="6">
    <source>
        <dbReference type="Proteomes" id="UP000667349"/>
    </source>
</evidence>
<reference evidence="5" key="1">
    <citation type="submission" date="2020-02" db="EMBL/GenBank/DDBJ databases">
        <title>Relaxed selection underlies rapid genomic changes in the transitions from sociality to social parasitism in ants.</title>
        <authorList>
            <person name="Bi X."/>
        </authorList>
    </citation>
    <scope>NUCLEOTIDE SEQUENCE</scope>
    <source>
        <strain evidence="5">BGI-DK2013a</strain>
        <tissue evidence="5">Whole body</tissue>
    </source>
</reference>
<dbReference type="SUPFAM" id="SSF50985">
    <property type="entry name" value="RCC1/BLIP-II"/>
    <property type="match status" value="1"/>
</dbReference>
<keyword evidence="6" id="KW-1185">Reference proteome</keyword>
<evidence type="ECO:0000259" key="4">
    <source>
        <dbReference type="PROSITE" id="PS50097"/>
    </source>
</evidence>
<dbReference type="SUPFAM" id="SSF54695">
    <property type="entry name" value="POZ domain"/>
    <property type="match status" value="1"/>
</dbReference>
<dbReference type="InterPro" id="IPR000408">
    <property type="entry name" value="Reg_chr_condens"/>
</dbReference>
<feature type="transmembrane region" description="Helical" evidence="3">
    <location>
        <begin position="469"/>
        <end position="494"/>
    </location>
</feature>
<dbReference type="PROSITE" id="PS50097">
    <property type="entry name" value="BTB"/>
    <property type="match status" value="1"/>
</dbReference>
<gene>
    <name evidence="5" type="primary">Rcbtb1_15</name>
    <name evidence="5" type="ORF">G6Z75_0008072</name>
</gene>
<dbReference type="Gene3D" id="3.30.710.10">
    <property type="entry name" value="Potassium Channel Kv1.1, Chain A"/>
    <property type="match status" value="1"/>
</dbReference>
<evidence type="ECO:0000256" key="2">
    <source>
        <dbReference type="PROSITE-ProRule" id="PRU00235"/>
    </source>
</evidence>
<dbReference type="InterPro" id="IPR009091">
    <property type="entry name" value="RCC1/BLIP-II"/>
</dbReference>
<feature type="transmembrane region" description="Helical" evidence="3">
    <location>
        <begin position="445"/>
        <end position="463"/>
    </location>
</feature>
<dbReference type="Pfam" id="PF00651">
    <property type="entry name" value="BTB"/>
    <property type="match status" value="1"/>
</dbReference>
<dbReference type="InterPro" id="IPR000210">
    <property type="entry name" value="BTB/POZ_dom"/>
</dbReference>
<keyword evidence="3" id="KW-1133">Transmembrane helix</keyword>
<keyword evidence="3" id="KW-0472">Membrane</keyword>
<dbReference type="Proteomes" id="UP000667349">
    <property type="component" value="Unassembled WGS sequence"/>
</dbReference>
<proteinExistence type="predicted"/>
<dbReference type="SMART" id="SM00225">
    <property type="entry name" value="BTB"/>
    <property type="match status" value="1"/>
</dbReference>
<keyword evidence="1" id="KW-0677">Repeat</keyword>
<dbReference type="PROSITE" id="PS50012">
    <property type="entry name" value="RCC1_3"/>
    <property type="match status" value="1"/>
</dbReference>
<feature type="non-terminal residue" evidence="5">
    <location>
        <position position="502"/>
    </location>
</feature>
<accession>A0A836JDL3</accession>
<evidence type="ECO:0000313" key="5">
    <source>
        <dbReference type="EMBL" id="KAG5308988.1"/>
    </source>
</evidence>
<dbReference type="PANTHER" id="PTHR22872">
    <property type="entry name" value="BTK-BINDING PROTEIN-RELATED"/>
    <property type="match status" value="1"/>
</dbReference>
<name>A0A836JDL3_9HYME</name>
<dbReference type="InterPro" id="IPR011333">
    <property type="entry name" value="SKP1/BTB/POZ_sf"/>
</dbReference>
<feature type="non-terminal residue" evidence="5">
    <location>
        <position position="1"/>
    </location>
</feature>
<feature type="domain" description="BTB" evidence="4">
    <location>
        <begin position="332"/>
        <end position="399"/>
    </location>
</feature>
<protein>
    <submittedName>
        <fullName evidence="5">RCBT1 protein</fullName>
    </submittedName>
</protein>
<organism evidence="5 6">
    <name type="scientific">Acromyrmex insinuator</name>
    <dbReference type="NCBI Taxonomy" id="230686"/>
    <lineage>
        <taxon>Eukaryota</taxon>
        <taxon>Metazoa</taxon>
        <taxon>Ecdysozoa</taxon>
        <taxon>Arthropoda</taxon>
        <taxon>Hexapoda</taxon>
        <taxon>Insecta</taxon>
        <taxon>Pterygota</taxon>
        <taxon>Neoptera</taxon>
        <taxon>Endopterygota</taxon>
        <taxon>Hymenoptera</taxon>
        <taxon>Apocrita</taxon>
        <taxon>Aculeata</taxon>
        <taxon>Formicoidea</taxon>
        <taxon>Formicidae</taxon>
        <taxon>Myrmicinae</taxon>
        <taxon>Acromyrmex</taxon>
    </lineage>
</organism>
<keyword evidence="3" id="KW-0812">Transmembrane</keyword>
<sequence>CLRLALKSCFKYKNFEGTINCYKAPSEINFMFSKKLKFLICNFLLECSSTFIILLITEDGEKYYWRSNLKVYEKFGKLFDVRYWPDVNDWTNIRIVKTSFHPSNSLVLTDDGKIYYLTPFQIWWNEPHRKVHNYIRQINIEGKITHIACGENFYVVISNNDEVYEWGLSDKYNFYTTKDKDSFMTDPYKVIQFSGSTVVKVVCGHFHTLVLTDKGKVYAWGANYKKQLKSFHIDEKILQSQINIPNVKKISDIAIIEYASIVKSSEDQLVYIRGELFGKKIEEFAICEYTNIFDICNLTMAQSPISIFHTYTDEENMILSDLEAAFNDNSSSCFTIEVGKKSIYVHKYILKIRSSYFANMFQFSGLENKQRVIKYDDYSYIVYRAFFKYLYTGVIDLLSLENELELLKLSNKYCMLNLEKDCIRIIKKKITIFDVFYIKKIAMQYGIKVTDGITFFFSFYYFFSKIKYSIIFFIRLIYCPIRILFLIMYSSFILKHKLKIIL</sequence>
<dbReference type="Pfam" id="PF13540">
    <property type="entry name" value="RCC1_2"/>
    <property type="match status" value="1"/>
</dbReference>
<feature type="repeat" description="RCC1" evidence="2">
    <location>
        <begin position="161"/>
        <end position="214"/>
    </location>
</feature>
<comment type="caution">
    <text evidence="5">The sequence shown here is derived from an EMBL/GenBank/DDBJ whole genome shotgun (WGS) entry which is preliminary data.</text>
</comment>
<evidence type="ECO:0000256" key="1">
    <source>
        <dbReference type="ARBA" id="ARBA00022737"/>
    </source>
</evidence>
<dbReference type="Gene3D" id="2.130.10.30">
    <property type="entry name" value="Regulator of chromosome condensation 1/beta-lactamase-inhibitor protein II"/>
    <property type="match status" value="1"/>
</dbReference>